<dbReference type="PANTHER" id="PTHR12806:SF0">
    <property type="entry name" value="VACUOLAR-SORTING PROTEIN SNF8"/>
    <property type="match status" value="1"/>
</dbReference>
<comment type="subcellular location">
    <subcellularLocation>
        <location evidence="2">Cytoplasm</location>
    </subcellularLocation>
    <subcellularLocation>
        <location evidence="1">Endosome membrane</location>
        <topology evidence="1">Peripheral membrane protein</topology>
    </subcellularLocation>
</comment>
<comment type="caution">
    <text evidence="10">The sequence shown here is derived from an EMBL/GenBank/DDBJ whole genome shotgun (WGS) entry which is preliminary data.</text>
</comment>
<dbReference type="EMBL" id="LAQI01000086">
    <property type="protein sequence ID" value="KKY21253.1"/>
    <property type="molecule type" value="Genomic_DNA"/>
</dbReference>
<dbReference type="Gene3D" id="6.10.140.180">
    <property type="match status" value="1"/>
</dbReference>
<evidence type="ECO:0000256" key="7">
    <source>
        <dbReference type="ARBA" id="ARBA00022927"/>
    </source>
</evidence>
<reference evidence="9 14" key="4">
    <citation type="submission" date="2024-02" db="EMBL/GenBank/DDBJ databases">
        <title>De novo assembly and annotation of 12 fungi associated with fruit tree decline syndrome in Ontario, Canada.</title>
        <authorList>
            <person name="Sulman M."/>
            <person name="Ellouze W."/>
            <person name="Ilyukhin E."/>
        </authorList>
    </citation>
    <scope>NUCLEOTIDE SEQUENCE [LARGE SCALE GENOMIC DNA]</scope>
    <source>
        <strain evidence="9 14">FDS-637</strain>
    </source>
</reference>
<gene>
    <name evidence="9" type="primary">dot2</name>
    <name evidence="11" type="ORF">BK809_0006139</name>
    <name evidence="9" type="ORF">SLS55_001253</name>
    <name evidence="10" type="ORF">UCDDS831_g04321</name>
</gene>
<dbReference type="EMBL" id="JAJVCZ030000001">
    <property type="protein sequence ID" value="KAL0265288.1"/>
    <property type="molecule type" value="Genomic_DNA"/>
</dbReference>
<evidence type="ECO:0000313" key="12">
    <source>
        <dbReference type="Proteomes" id="UP000034182"/>
    </source>
</evidence>
<dbReference type="FunFam" id="1.10.10.10:FF:000397">
    <property type="entry name" value="Vacuolar-sorting protein SNF8"/>
    <property type="match status" value="1"/>
</dbReference>
<proteinExistence type="inferred from homology"/>
<dbReference type="InterPro" id="IPR040608">
    <property type="entry name" value="Snf8/Vps36"/>
</dbReference>
<dbReference type="STRING" id="420778.A0A0G2GC92"/>
<evidence type="ECO:0000256" key="2">
    <source>
        <dbReference type="ARBA" id="ARBA00004496"/>
    </source>
</evidence>
<dbReference type="Pfam" id="PF04157">
    <property type="entry name" value="EAP30"/>
    <property type="match status" value="1"/>
</dbReference>
<reference evidence="10 12" key="2">
    <citation type="submission" date="2015-05" db="EMBL/GenBank/DDBJ databases">
        <title>Distinctive expansion of gene families associated with plant cell wall degradation and secondary metabolism in the genomes of grapevine trunk pathogens.</title>
        <authorList>
            <person name="Lawrence D.P."/>
            <person name="Travadon R."/>
            <person name="Rolshausen P.E."/>
            <person name="Baumgartner K."/>
        </authorList>
    </citation>
    <scope>NUCLEOTIDE SEQUENCE [LARGE SCALE GENOMIC DNA]</scope>
    <source>
        <strain evidence="10">DS831</strain>
    </source>
</reference>
<dbReference type="EMBL" id="MSZU01000114">
    <property type="protein sequence ID" value="OMP81830.1"/>
    <property type="molecule type" value="Genomic_DNA"/>
</dbReference>
<dbReference type="InterPro" id="IPR036390">
    <property type="entry name" value="WH_DNA-bd_sf"/>
</dbReference>
<dbReference type="PANTHER" id="PTHR12806">
    <property type="entry name" value="EAP30 SUBUNIT OF ELL COMPLEX"/>
    <property type="match status" value="1"/>
</dbReference>
<evidence type="ECO:0000313" key="9">
    <source>
        <dbReference type="EMBL" id="KAL0265288.1"/>
    </source>
</evidence>
<evidence type="ECO:0000256" key="1">
    <source>
        <dbReference type="ARBA" id="ARBA00004481"/>
    </source>
</evidence>
<dbReference type="PIRSF" id="PIRSF017215">
    <property type="entry name" value="ESCRT2_Vps22"/>
    <property type="match status" value="1"/>
</dbReference>
<dbReference type="Proteomes" id="UP000034182">
    <property type="component" value="Unassembled WGS sequence"/>
</dbReference>
<keyword evidence="8" id="KW-0472">Membrane</keyword>
<comment type="similarity">
    <text evidence="3">Belongs to the SNF8 family.</text>
</comment>
<dbReference type="OrthoDB" id="283883at2759"/>
<evidence type="ECO:0000313" key="11">
    <source>
        <dbReference type="EMBL" id="OMP81830.1"/>
    </source>
</evidence>
<organism evidence="10 12">
    <name type="scientific">Diplodia seriata</name>
    <dbReference type="NCBI Taxonomy" id="420778"/>
    <lineage>
        <taxon>Eukaryota</taxon>
        <taxon>Fungi</taxon>
        <taxon>Dikarya</taxon>
        <taxon>Ascomycota</taxon>
        <taxon>Pezizomycotina</taxon>
        <taxon>Dothideomycetes</taxon>
        <taxon>Dothideomycetes incertae sedis</taxon>
        <taxon>Botryosphaeriales</taxon>
        <taxon>Botryosphaeriaceae</taxon>
        <taxon>Diplodia</taxon>
    </lineage>
</organism>
<dbReference type="AlphaFoldDB" id="A0A0G2GC92"/>
<dbReference type="Proteomes" id="UP000190776">
    <property type="component" value="Unassembled WGS sequence"/>
</dbReference>
<evidence type="ECO:0000313" key="10">
    <source>
        <dbReference type="EMBL" id="KKY21253.1"/>
    </source>
</evidence>
<reference evidence="10 12" key="1">
    <citation type="submission" date="2015-03" db="EMBL/GenBank/DDBJ databases">
        <authorList>
            <person name="Morales-Cruz A."/>
            <person name="Amrine K.C."/>
            <person name="Cantu D."/>
        </authorList>
    </citation>
    <scope>NUCLEOTIDE SEQUENCE [LARGE SCALE GENOMIC DNA]</scope>
    <source>
        <strain evidence="10">DS831</strain>
    </source>
</reference>
<evidence type="ECO:0000256" key="3">
    <source>
        <dbReference type="ARBA" id="ARBA00009834"/>
    </source>
</evidence>
<evidence type="ECO:0000256" key="4">
    <source>
        <dbReference type="ARBA" id="ARBA00022448"/>
    </source>
</evidence>
<dbReference type="GO" id="GO:0043328">
    <property type="term" value="P:protein transport to vacuole involved in ubiquitin-dependent protein catabolic process via the multivesicular body sorting pathway"/>
    <property type="evidence" value="ECO:0007669"/>
    <property type="project" value="TreeGrafter"/>
</dbReference>
<keyword evidence="7" id="KW-0653">Protein transport</keyword>
<keyword evidence="5" id="KW-0963">Cytoplasm</keyword>
<evidence type="ECO:0000256" key="6">
    <source>
        <dbReference type="ARBA" id="ARBA00022753"/>
    </source>
</evidence>
<protein>
    <submittedName>
        <fullName evidence="9">ESCRT II complex subunit Dot2</fullName>
    </submittedName>
    <submittedName>
        <fullName evidence="10">Putative ell complex subunit</fullName>
    </submittedName>
    <submittedName>
        <fullName evidence="11">Vacuolar-sorting protein SNF8</fullName>
    </submittedName>
</protein>
<keyword evidence="14" id="KW-1185">Reference proteome</keyword>
<reference evidence="11 13" key="3">
    <citation type="submission" date="2017-01" db="EMBL/GenBank/DDBJ databases">
        <title>Draft genome sequence of Diplodia seriata F98.1, a fungal species involved in grapevine trunk diseases.</title>
        <authorList>
            <person name="Robert-Siegwald G."/>
            <person name="Vallet J."/>
            <person name="Abou-Mansour E."/>
            <person name="Xu J."/>
            <person name="Rey P."/>
            <person name="Bertsch C."/>
            <person name="Rego C."/>
            <person name="Larignon P."/>
            <person name="Fontaine F."/>
            <person name="Lebrun M.-H."/>
        </authorList>
    </citation>
    <scope>NUCLEOTIDE SEQUENCE [LARGE SCALE GENOMIC DNA]</scope>
    <source>
        <strain evidence="11 13">F98.1</strain>
    </source>
</reference>
<dbReference type="Gene3D" id="1.10.10.10">
    <property type="entry name" value="Winged helix-like DNA-binding domain superfamily/Winged helix DNA-binding domain"/>
    <property type="match status" value="2"/>
</dbReference>
<keyword evidence="6" id="KW-0967">Endosome</keyword>
<dbReference type="SUPFAM" id="SSF46785">
    <property type="entry name" value="Winged helix' DNA-binding domain"/>
    <property type="match status" value="2"/>
</dbReference>
<evidence type="ECO:0000313" key="14">
    <source>
        <dbReference type="Proteomes" id="UP001430584"/>
    </source>
</evidence>
<evidence type="ECO:0000256" key="8">
    <source>
        <dbReference type="ARBA" id="ARBA00023136"/>
    </source>
</evidence>
<dbReference type="Proteomes" id="UP001430584">
    <property type="component" value="Unassembled WGS sequence"/>
</dbReference>
<keyword evidence="4" id="KW-0813">Transport</keyword>
<dbReference type="GO" id="GO:0000814">
    <property type="term" value="C:ESCRT II complex"/>
    <property type="evidence" value="ECO:0007669"/>
    <property type="project" value="InterPro"/>
</dbReference>
<evidence type="ECO:0000256" key="5">
    <source>
        <dbReference type="ARBA" id="ARBA00022490"/>
    </source>
</evidence>
<evidence type="ECO:0000313" key="13">
    <source>
        <dbReference type="Proteomes" id="UP000190776"/>
    </source>
</evidence>
<dbReference type="InterPro" id="IPR016689">
    <property type="entry name" value="ESCRT-2_cplx_Snf8"/>
</dbReference>
<dbReference type="RefSeq" id="XP_066638028.1">
    <property type="nucleotide sequence ID" value="XM_066772749.1"/>
</dbReference>
<name>A0A0G2GC92_9PEZI</name>
<accession>A0A0G2GC92</accession>
<sequence>MSSNRRGVGLSAFDQHRITQAQYASHGSNLRTQQARSLETQLSVFQSLLHQFSITHAKDIRSNPTFRAEFARMCNAIGVDPLASSNRKGSGGGNDAKNGGSVWAQMLGSSVNDFYFELAVRVVEVCRETRAENGGMIALNEVRQRVQKGRGFGGGMEASEYAGPSSPRARMELFVDSEMLILASAHSSDDVLRAVKSLEPLGSGFTIMKLGHKQMIRSVPKELNTDQSAVLEAIQVLGYVTVSMLQINLGWERARAVAAIEDLLADSLVWVDRQTEETEYWSPTFITDAAASEGD</sequence>
<dbReference type="GeneID" id="92005338"/>
<dbReference type="InterPro" id="IPR036388">
    <property type="entry name" value="WH-like_DNA-bd_sf"/>
</dbReference>